<proteinExistence type="predicted"/>
<dbReference type="EMBL" id="JACCFL010000001">
    <property type="protein sequence ID" value="NYJ23204.1"/>
    <property type="molecule type" value="Genomic_DNA"/>
</dbReference>
<comment type="caution">
    <text evidence="1">The sequence shown here is derived from an EMBL/GenBank/DDBJ whole genome shotgun (WGS) entry which is preliminary data.</text>
</comment>
<dbReference type="AlphaFoldDB" id="A0A853CVI6"/>
<dbReference type="Proteomes" id="UP000578352">
    <property type="component" value="Unassembled WGS sequence"/>
</dbReference>
<organism evidence="1 2">
    <name type="scientific">Leifsonia shinshuensis</name>
    <dbReference type="NCBI Taxonomy" id="150026"/>
    <lineage>
        <taxon>Bacteria</taxon>
        <taxon>Bacillati</taxon>
        <taxon>Actinomycetota</taxon>
        <taxon>Actinomycetes</taxon>
        <taxon>Micrococcales</taxon>
        <taxon>Microbacteriaceae</taxon>
        <taxon>Leifsonia</taxon>
    </lineage>
</organism>
<protein>
    <submittedName>
        <fullName evidence="1">Uncharacterized protein</fullName>
    </submittedName>
</protein>
<reference evidence="1 2" key="1">
    <citation type="submission" date="2020-07" db="EMBL/GenBank/DDBJ databases">
        <title>Sequencing the genomes of 1000 actinobacteria strains.</title>
        <authorList>
            <person name="Klenk H.-P."/>
        </authorList>
    </citation>
    <scope>NUCLEOTIDE SEQUENCE [LARGE SCALE GENOMIC DNA]</scope>
    <source>
        <strain evidence="1 2">DSM 15165</strain>
    </source>
</reference>
<evidence type="ECO:0000313" key="2">
    <source>
        <dbReference type="Proteomes" id="UP000578352"/>
    </source>
</evidence>
<gene>
    <name evidence="1" type="ORF">HNR13_001491</name>
</gene>
<sequence length="140" mass="16030">MSMHNVVSHTAELRPGDDLFEVVDPVGDYFKQVLMHNGYYTSGPLVFSSVPGGRDFTIMTTLGNRINIVEDRADSFRFSEHLEVETDFFYRHYDLDEPVPYEEIERAVAAAGLEIKTIYHVVLKFYGEVMLDLYVDAVAR</sequence>
<accession>A0A853CVI6</accession>
<name>A0A853CVI6_9MICO</name>
<evidence type="ECO:0000313" key="1">
    <source>
        <dbReference type="EMBL" id="NYJ23204.1"/>
    </source>
</evidence>